<keyword evidence="3" id="KW-1185">Reference proteome</keyword>
<evidence type="ECO:0000256" key="1">
    <source>
        <dbReference type="SAM" id="MobiDB-lite"/>
    </source>
</evidence>
<reference evidence="2 3" key="1">
    <citation type="submission" date="2019-04" db="EMBL/GenBank/DDBJ databases">
        <title>Streptomyces oryziradicis sp. nov., a novel actinomycete isolated from rhizosphere soil of rice (Oryza sativa L.).</title>
        <authorList>
            <person name="Li C."/>
        </authorList>
    </citation>
    <scope>NUCLEOTIDE SEQUENCE [LARGE SCALE GENOMIC DNA]</scope>
    <source>
        <strain evidence="2 3">NEAU-C40</strain>
    </source>
</reference>
<dbReference type="RefSeq" id="WP_136731444.1">
    <property type="nucleotide sequence ID" value="NZ_SUMC01000221.1"/>
</dbReference>
<accession>A0A4U0RIB9</accession>
<evidence type="ECO:0000313" key="3">
    <source>
        <dbReference type="Proteomes" id="UP000305778"/>
    </source>
</evidence>
<sequence>MLAQLRGIRLLSEGVGDVLGRALEDGERVLADPRFGPLLDLLADLPGPQRSVCPGRHSEHGPIALREHLTGHHVDHRRDGRGRIARIRIPDTRRLEPQHGTAA</sequence>
<dbReference type="AlphaFoldDB" id="A0A4U0RIB9"/>
<name>A0A4U0RIB9_9ACTN</name>
<feature type="compositionally biased region" description="Basic and acidic residues" evidence="1">
    <location>
        <begin position="56"/>
        <end position="97"/>
    </location>
</feature>
<gene>
    <name evidence="2" type="ORF">FCI23_53645</name>
</gene>
<proteinExistence type="predicted"/>
<dbReference type="EMBL" id="SUMC01000221">
    <property type="protein sequence ID" value="TJZ94460.1"/>
    <property type="molecule type" value="Genomic_DNA"/>
</dbReference>
<dbReference type="Proteomes" id="UP000305778">
    <property type="component" value="Unassembled WGS sequence"/>
</dbReference>
<protein>
    <submittedName>
        <fullName evidence="2">Uncharacterized protein</fullName>
    </submittedName>
</protein>
<feature type="region of interest" description="Disordered" evidence="1">
    <location>
        <begin position="50"/>
        <end position="103"/>
    </location>
</feature>
<organism evidence="2 3">
    <name type="scientific">Actinacidiphila oryziradicis</name>
    <dbReference type="NCBI Taxonomy" id="2571141"/>
    <lineage>
        <taxon>Bacteria</taxon>
        <taxon>Bacillati</taxon>
        <taxon>Actinomycetota</taxon>
        <taxon>Actinomycetes</taxon>
        <taxon>Kitasatosporales</taxon>
        <taxon>Streptomycetaceae</taxon>
        <taxon>Actinacidiphila</taxon>
    </lineage>
</organism>
<evidence type="ECO:0000313" key="2">
    <source>
        <dbReference type="EMBL" id="TJZ94460.1"/>
    </source>
</evidence>
<comment type="caution">
    <text evidence="2">The sequence shown here is derived from an EMBL/GenBank/DDBJ whole genome shotgun (WGS) entry which is preliminary data.</text>
</comment>